<feature type="transmembrane region" description="Helical" evidence="6">
    <location>
        <begin position="230"/>
        <end position="252"/>
    </location>
</feature>
<comment type="similarity">
    <text evidence="6">Belongs to the ABC-4 integral membrane protein family.</text>
</comment>
<accession>A0A0B6AC76</accession>
<dbReference type="PANTHER" id="PTHR46795">
    <property type="entry name" value="ABC TRANSPORTER PERMEASE-RELATED-RELATED"/>
    <property type="match status" value="1"/>
</dbReference>
<evidence type="ECO:0000256" key="6">
    <source>
        <dbReference type="PIRNR" id="PIRNR018968"/>
    </source>
</evidence>
<dbReference type="PANTHER" id="PTHR46795:SF3">
    <property type="entry name" value="ABC TRANSPORTER PERMEASE"/>
    <property type="match status" value="1"/>
</dbReference>
<feature type="domain" description="ABC3 transporter permease C-terminal" evidence="7">
    <location>
        <begin position="63"/>
        <end position="170"/>
    </location>
</feature>
<feature type="transmembrane region" description="Helical" evidence="6">
    <location>
        <begin position="199"/>
        <end position="218"/>
    </location>
</feature>
<gene>
    <name evidence="8" type="ORF">BG04_782</name>
</gene>
<dbReference type="InterPro" id="IPR027022">
    <property type="entry name" value="ABC_permease_BceB-typ"/>
</dbReference>
<organism evidence="8 9">
    <name type="scientific">Priestia megaterium (strain ATCC 14581 / DSM 32 / CCUG 1817 / JCM 2506 / NBRC 15308 / NCIMB 9376 / NCTC 10342 / NRRL B-14308 / VKM B-512 / Ford 19)</name>
    <name type="common">Bacillus megaterium</name>
    <dbReference type="NCBI Taxonomy" id="1348623"/>
    <lineage>
        <taxon>Bacteria</taxon>
        <taxon>Bacillati</taxon>
        <taxon>Bacillota</taxon>
        <taxon>Bacilli</taxon>
        <taxon>Bacillales</taxon>
        <taxon>Bacillaceae</taxon>
        <taxon>Priestia</taxon>
    </lineage>
</organism>
<feature type="transmembrane region" description="Helical" evidence="6">
    <location>
        <begin position="60"/>
        <end position="83"/>
    </location>
</feature>
<protein>
    <submittedName>
        <fullName evidence="8">FtsX-like permease family protein</fullName>
    </submittedName>
</protein>
<proteinExistence type="inferred from homology"/>
<feature type="transmembrane region" description="Helical" evidence="6">
    <location>
        <begin position="517"/>
        <end position="539"/>
    </location>
</feature>
<dbReference type="InterPro" id="IPR003838">
    <property type="entry name" value="ABC3_permease_C"/>
</dbReference>
<keyword evidence="6" id="KW-0813">Transport</keyword>
<feature type="transmembrane region" description="Helical" evidence="6">
    <location>
        <begin position="604"/>
        <end position="625"/>
    </location>
</feature>
<dbReference type="KEGG" id="bmeg:BG04_782"/>
<feature type="transmembrane region" description="Helical" evidence="6">
    <location>
        <begin position="20"/>
        <end position="40"/>
    </location>
</feature>
<dbReference type="EMBL" id="CP009920">
    <property type="protein sequence ID" value="AJI21146.1"/>
    <property type="molecule type" value="Genomic_DNA"/>
</dbReference>
<evidence type="ECO:0000256" key="5">
    <source>
        <dbReference type="ARBA" id="ARBA00023136"/>
    </source>
</evidence>
<feature type="transmembrane region" description="Helical" evidence="6">
    <location>
        <begin position="289"/>
        <end position="310"/>
    </location>
</feature>
<keyword evidence="3 6" id="KW-0812">Transmembrane</keyword>
<sequence length="636" mass="72612">MTVFDLVKKNMRKNISRYSLYFFSMIFSIIVYYVFATLQYDQSISKVIGEQLRLQGIFNASNYVLLTFIVVFIWYTNSFFIGQRKRELGLYHLVGIEKRTIGKMIFYENMLLGIFSLVVGILLGTVFSRLFVLFLLKLMGLSLSITLTFSIQAVLKTAVVFLIVTIFISFQGYFIMYRYTLLDLFQAESKSERVNKMNSKRSIVVGGLGILIVGYGYYLSSGNIVTPKFFLIVAVVLFSVIFGTFLLFKATIEWLMGLYREHASRYYSFANMLSVSTMMYRIKANARVLTLITILSATTLVAVGVTYSSYYNTKADARSMQPYDYTLHSKKAAEDFMKVLRDLDIQSNQYVYHIVKHSADLSDFRFITSGYYKDREQISFLDEEEVRKNGVSVPALSANETVIFDSMAKGKVFKPSTGKTAAVELNKSEQLALKVVKSEPLLILDSDSAGYQFVVNHDTFNKLLKAGQKQAVYVFNTDDGNKQNELTKNYHQIAKEAGESRTSYYDVFQAGLMSKGLFIFIGGFLGLVFLMATGSIIYFKQISEAEQERKRFEVLRKLGFSVSQMMSAVRKQQLFTFGLPLVIGILHSLFALKVITNLTGESLIVPVLIADAVYGIIYFFFYWLTMNYYRMVIKRL</sequence>
<keyword evidence="5 6" id="KW-0472">Membrane</keyword>
<dbReference type="Proteomes" id="UP000031829">
    <property type="component" value="Chromosome"/>
</dbReference>
<dbReference type="PIRSF" id="PIRSF018968">
    <property type="entry name" value="ABC_permease_BceB"/>
    <property type="match status" value="1"/>
</dbReference>
<evidence type="ECO:0000256" key="2">
    <source>
        <dbReference type="ARBA" id="ARBA00022475"/>
    </source>
</evidence>
<dbReference type="AlphaFoldDB" id="A0A0B6AC76"/>
<dbReference type="GO" id="GO:0055085">
    <property type="term" value="P:transmembrane transport"/>
    <property type="evidence" value="ECO:0007669"/>
    <property type="project" value="UniProtKB-UniRule"/>
</dbReference>
<dbReference type="HOGENOM" id="CLU_022800_2_1_9"/>
<name>A0A0B6AC76_PRIM2</name>
<evidence type="ECO:0000259" key="7">
    <source>
        <dbReference type="Pfam" id="PF02687"/>
    </source>
</evidence>
<reference evidence="8 9" key="1">
    <citation type="journal article" date="2015" name="Genome Announc.">
        <title>Complete genome sequences for 35 biothreat assay-relevant bacillus species.</title>
        <authorList>
            <person name="Johnson S.L."/>
            <person name="Daligault H.E."/>
            <person name="Davenport K.W."/>
            <person name="Jaissle J."/>
            <person name="Frey K.G."/>
            <person name="Ladner J.T."/>
            <person name="Broomall S.M."/>
            <person name="Bishop-Lilly K.A."/>
            <person name="Bruce D.C."/>
            <person name="Gibbons H.S."/>
            <person name="Coyne S.R."/>
            <person name="Lo C.C."/>
            <person name="Meincke L."/>
            <person name="Munk A.C."/>
            <person name="Koroleva G.I."/>
            <person name="Rosenzweig C.N."/>
            <person name="Palacios G.F."/>
            <person name="Redden C.L."/>
            <person name="Minogue T.D."/>
            <person name="Chain P.S."/>
        </authorList>
    </citation>
    <scope>NUCLEOTIDE SEQUENCE [LARGE SCALE GENOMIC DNA]</scope>
    <source>
        <strain evidence="9">ATCC 14581 / DSM 32 / JCM 2506 / NBRC 15308 / NCIMB 9376 / NCTC 10342 / NRRL B-14308 / VKM B-512</strain>
    </source>
</reference>
<evidence type="ECO:0000256" key="4">
    <source>
        <dbReference type="ARBA" id="ARBA00022989"/>
    </source>
</evidence>
<dbReference type="RefSeq" id="WP_034649612.1">
    <property type="nucleotide sequence ID" value="NZ_BCVB01000001.1"/>
</dbReference>
<dbReference type="Pfam" id="PF02687">
    <property type="entry name" value="FtsX"/>
    <property type="match status" value="1"/>
</dbReference>
<keyword evidence="4 6" id="KW-1133">Transmembrane helix</keyword>
<feature type="transmembrane region" description="Helical" evidence="6">
    <location>
        <begin position="158"/>
        <end position="179"/>
    </location>
</feature>
<evidence type="ECO:0000313" key="8">
    <source>
        <dbReference type="EMBL" id="AJI21146.1"/>
    </source>
</evidence>
<evidence type="ECO:0000256" key="1">
    <source>
        <dbReference type="ARBA" id="ARBA00004651"/>
    </source>
</evidence>
<feature type="transmembrane region" description="Helical" evidence="6">
    <location>
        <begin position="104"/>
        <end position="124"/>
    </location>
</feature>
<dbReference type="InterPro" id="IPR052536">
    <property type="entry name" value="ABC-4_Integral_Memb_Prot"/>
</dbReference>
<comment type="subcellular location">
    <subcellularLocation>
        <location evidence="1 6">Cell membrane</location>
        <topology evidence="1 6">Multi-pass membrane protein</topology>
    </subcellularLocation>
</comment>
<feature type="transmembrane region" description="Helical" evidence="6">
    <location>
        <begin position="574"/>
        <end position="592"/>
    </location>
</feature>
<dbReference type="GO" id="GO:0005886">
    <property type="term" value="C:plasma membrane"/>
    <property type="evidence" value="ECO:0007669"/>
    <property type="project" value="UniProtKB-SubCell"/>
</dbReference>
<dbReference type="GeneID" id="93644267"/>
<evidence type="ECO:0000256" key="3">
    <source>
        <dbReference type="ARBA" id="ARBA00022692"/>
    </source>
</evidence>
<evidence type="ECO:0000313" key="9">
    <source>
        <dbReference type="Proteomes" id="UP000031829"/>
    </source>
</evidence>
<keyword evidence="2 6" id="KW-1003">Cell membrane</keyword>